<reference evidence="2 3" key="1">
    <citation type="submission" date="2020-05" db="EMBL/GenBank/DDBJ databases">
        <title>Complete closed genome sequence of Defluviicoccus vanus.</title>
        <authorList>
            <person name="Bessarab I."/>
            <person name="Arumugam K."/>
            <person name="Maszenan A.M."/>
            <person name="Seviour R.J."/>
            <person name="Williams R.B."/>
        </authorList>
    </citation>
    <scope>NUCLEOTIDE SEQUENCE [LARGE SCALE GENOMIC DNA]</scope>
    <source>
        <strain evidence="2 3">Ben 114</strain>
    </source>
</reference>
<organism evidence="2 3">
    <name type="scientific">Defluviicoccus vanus</name>
    <dbReference type="NCBI Taxonomy" id="111831"/>
    <lineage>
        <taxon>Bacteria</taxon>
        <taxon>Pseudomonadati</taxon>
        <taxon>Pseudomonadota</taxon>
        <taxon>Alphaproteobacteria</taxon>
        <taxon>Rhodospirillales</taxon>
        <taxon>Rhodospirillaceae</taxon>
        <taxon>Defluviicoccus</taxon>
    </lineage>
</organism>
<protein>
    <submittedName>
        <fullName evidence="2">Uncharacterized protein</fullName>
    </submittedName>
</protein>
<name>A0A7H1N540_9PROT</name>
<evidence type="ECO:0000313" key="3">
    <source>
        <dbReference type="Proteomes" id="UP000516369"/>
    </source>
</evidence>
<dbReference type="AlphaFoldDB" id="A0A7H1N540"/>
<dbReference type="Proteomes" id="UP000516369">
    <property type="component" value="Chromosome"/>
</dbReference>
<feature type="region of interest" description="Disordered" evidence="1">
    <location>
        <begin position="211"/>
        <end position="244"/>
    </location>
</feature>
<feature type="compositionally biased region" description="Low complexity" evidence="1">
    <location>
        <begin position="211"/>
        <end position="224"/>
    </location>
</feature>
<evidence type="ECO:0000256" key="1">
    <source>
        <dbReference type="SAM" id="MobiDB-lite"/>
    </source>
</evidence>
<dbReference type="EMBL" id="CP053923">
    <property type="protein sequence ID" value="QNT70826.1"/>
    <property type="molecule type" value="Genomic_DNA"/>
</dbReference>
<gene>
    <name evidence="2" type="ORF">HQ394_17785</name>
</gene>
<dbReference type="KEGG" id="dvn:HQ394_17785"/>
<keyword evidence="3" id="KW-1185">Reference proteome</keyword>
<sequence length="244" mass="26998">MCSEGGNRKPVTPTGKRRRLWEIDSRLHCSIVGTCLSLGDLRRLERQLEIEPLQGASDFHIHGNFVVWAGEDGLVARRMHRLLDRRYAKTIRRFAAATAEDLEVLWATSLREGDIPGPYWSVLTHPTAAETLTMRAFGEVHMLSHLVGAANRTDIRRLMILEGERDGLAELLAATKRRLVDQDRDDRRLLGQQAAEVRGLRQPFVGQGAARTTAAAGARPGAGLRSRRRLCPDARRAGRGAGGA</sequence>
<accession>A0A7H1N540</accession>
<evidence type="ECO:0000313" key="2">
    <source>
        <dbReference type="EMBL" id="QNT70826.1"/>
    </source>
</evidence>
<proteinExistence type="predicted"/>